<evidence type="ECO:0000313" key="1">
    <source>
        <dbReference type="EMBL" id="VFU13463.1"/>
    </source>
</evidence>
<dbReference type="AlphaFoldDB" id="A0A485LZB8"/>
<organism evidence="1">
    <name type="scientific">anaerobic digester metagenome</name>
    <dbReference type="NCBI Taxonomy" id="1263854"/>
    <lineage>
        <taxon>unclassified sequences</taxon>
        <taxon>metagenomes</taxon>
        <taxon>ecological metagenomes</taxon>
    </lineage>
</organism>
<sequence>MSESPFITRPGRGIFKRPQNDTQLVKDLAIITQLGFIMAGSTDLSFWLGYELSERLNVHSIVYGAFILLEIL</sequence>
<proteinExistence type="predicted"/>
<protein>
    <submittedName>
        <fullName evidence="1">Uncharacterized protein</fullName>
    </submittedName>
</protein>
<dbReference type="EMBL" id="CAADRM010000080">
    <property type="protein sequence ID" value="VFU13463.1"/>
    <property type="molecule type" value="Genomic_DNA"/>
</dbReference>
<gene>
    <name evidence="1" type="ORF">SCFA_190017</name>
</gene>
<reference evidence="1" key="1">
    <citation type="submission" date="2019-03" db="EMBL/GenBank/DDBJ databases">
        <authorList>
            <person name="Hao L."/>
        </authorList>
    </citation>
    <scope>NUCLEOTIDE SEQUENCE</scope>
</reference>
<name>A0A485LZB8_9ZZZZ</name>
<accession>A0A485LZB8</accession>